<keyword evidence="4" id="KW-0732">Signal</keyword>
<dbReference type="PANTHER" id="PTHR12499">
    <property type="entry name" value="OPTIC ATROPHY 3 PROTEIN OPA3"/>
    <property type="match status" value="1"/>
</dbReference>
<dbReference type="GO" id="GO:0019216">
    <property type="term" value="P:regulation of lipid metabolic process"/>
    <property type="evidence" value="ECO:0007669"/>
    <property type="project" value="TreeGrafter"/>
</dbReference>
<dbReference type="GO" id="GO:0005739">
    <property type="term" value="C:mitochondrion"/>
    <property type="evidence" value="ECO:0007669"/>
    <property type="project" value="TreeGrafter"/>
</dbReference>
<protein>
    <recommendedName>
        <fullName evidence="9">OPA3-like protein</fullName>
    </recommendedName>
</protein>
<feature type="region of interest" description="Disordered" evidence="3">
    <location>
        <begin position="58"/>
        <end position="121"/>
    </location>
</feature>
<feature type="compositionally biased region" description="Basic and acidic residues" evidence="3">
    <location>
        <begin position="197"/>
        <end position="206"/>
    </location>
</feature>
<keyword evidence="2" id="KW-0175">Coiled coil</keyword>
<dbReference type="OrthoDB" id="2129069at2759"/>
<dbReference type="Proteomes" id="UP000230605">
    <property type="component" value="Chromosome 4"/>
</dbReference>
<evidence type="ECO:0000313" key="8">
    <source>
        <dbReference type="Proteomes" id="UP001302367"/>
    </source>
</evidence>
<gene>
    <name evidence="5" type="ORF">CB0940_04266</name>
    <name evidence="6" type="ORF">RHO25_006115</name>
</gene>
<dbReference type="InterPro" id="IPR010754">
    <property type="entry name" value="OPA3-like"/>
</dbReference>
<dbReference type="EMBL" id="CP134187">
    <property type="protein sequence ID" value="WPB01489.1"/>
    <property type="molecule type" value="Genomic_DNA"/>
</dbReference>
<name>A0A2G5HJQ6_CERBT</name>
<reference evidence="5 7" key="1">
    <citation type="submission" date="2015-10" db="EMBL/GenBank/DDBJ databases">
        <title>The cercosporin biosynthetic gene cluster was horizontally transferred to several fungal lineages and shown to be expanded in Cercospora beticola based on microsynteny with recipient genomes.</title>
        <authorList>
            <person name="De Jonge R."/>
            <person name="Ebert M.K."/>
            <person name="Suttle J.C."/>
            <person name="Jurick Ii W.M."/>
            <person name="Secor G.A."/>
            <person name="Thomma B.P."/>
            <person name="Van De Peer Y."/>
            <person name="Bolton M.D."/>
        </authorList>
    </citation>
    <scope>NUCLEOTIDE SEQUENCE [LARGE SCALE GENOMIC DNA]</scope>
    <source>
        <strain evidence="5 7">09-40</strain>
    </source>
</reference>
<evidence type="ECO:0000313" key="7">
    <source>
        <dbReference type="Proteomes" id="UP000230605"/>
    </source>
</evidence>
<evidence type="ECO:0000313" key="5">
    <source>
        <dbReference type="EMBL" id="PIA92768.1"/>
    </source>
</evidence>
<keyword evidence="8" id="KW-1185">Reference proteome</keyword>
<evidence type="ECO:0000256" key="1">
    <source>
        <dbReference type="ARBA" id="ARBA00007584"/>
    </source>
</evidence>
<sequence length="311" mass="35964">MSLTFKLLSLAIRTAAKPIGNYIKRQAKEHEGFRVFAVNQAQRVHRIDMRMRLGILHDPDAQQRMHDREQRLAEERKRKAEQPTVRTELEQKKHDEQKAKEAADSAAGKPKEEQQKPLKPKIRPLSEARAIELGANFFSEAFIFMVAVSLLLAENYRRSAKESDRRDEVAERLEELEATVLELRSKIDPNLETLNQLHEREEEAREKKKQTTGWLNPRGWIGTKEGEQEDATTERDAKVDYRKLQKEAEERVQRIAKQREEAKAAKEAAKEYEKKGIIERAFDKKSPDHKEGAEQQPPTRVDTVEASGKGR</sequence>
<dbReference type="PANTHER" id="PTHR12499:SF0">
    <property type="entry name" value="OPTIC ATROPHY 3 PROTEIN"/>
    <property type="match status" value="1"/>
</dbReference>
<accession>A0A2G5HJQ6</accession>
<feature type="compositionally biased region" description="Basic and acidic residues" evidence="3">
    <location>
        <begin position="257"/>
        <end position="293"/>
    </location>
</feature>
<comment type="similarity">
    <text evidence="1">Belongs to the OPA3 family.</text>
</comment>
<proteinExistence type="inferred from homology"/>
<reference evidence="6 8" key="2">
    <citation type="submission" date="2023-09" db="EMBL/GenBank/DDBJ databases">
        <title>Complete-Gapless Cercospora beticola genome.</title>
        <authorList>
            <person name="Wyatt N.A."/>
            <person name="Spanner R.E."/>
            <person name="Bolton M.D."/>
        </authorList>
    </citation>
    <scope>NUCLEOTIDE SEQUENCE [LARGE SCALE GENOMIC DNA]</scope>
    <source>
        <strain evidence="6">Cb09-40</strain>
    </source>
</reference>
<organism evidence="5 7">
    <name type="scientific">Cercospora beticola</name>
    <name type="common">Sugarbeet leaf spot fungus</name>
    <dbReference type="NCBI Taxonomy" id="122368"/>
    <lineage>
        <taxon>Eukaryota</taxon>
        <taxon>Fungi</taxon>
        <taxon>Dikarya</taxon>
        <taxon>Ascomycota</taxon>
        <taxon>Pezizomycotina</taxon>
        <taxon>Dothideomycetes</taxon>
        <taxon>Dothideomycetidae</taxon>
        <taxon>Mycosphaerellales</taxon>
        <taxon>Mycosphaerellaceae</taxon>
        <taxon>Cercospora</taxon>
    </lineage>
</organism>
<evidence type="ECO:0000313" key="6">
    <source>
        <dbReference type="EMBL" id="WPB01489.1"/>
    </source>
</evidence>
<feature type="compositionally biased region" description="Basic and acidic residues" evidence="3">
    <location>
        <begin position="58"/>
        <end position="116"/>
    </location>
</feature>
<evidence type="ECO:0000256" key="2">
    <source>
        <dbReference type="ARBA" id="ARBA00023054"/>
    </source>
</evidence>
<feature type="region of interest" description="Disordered" evidence="3">
    <location>
        <begin position="257"/>
        <end position="311"/>
    </location>
</feature>
<evidence type="ECO:0008006" key="9">
    <source>
        <dbReference type="Google" id="ProtNLM"/>
    </source>
</evidence>
<evidence type="ECO:0000256" key="3">
    <source>
        <dbReference type="SAM" id="MobiDB-lite"/>
    </source>
</evidence>
<feature type="chain" id="PRO_5013700345" description="OPA3-like protein" evidence="4">
    <location>
        <begin position="17"/>
        <end position="311"/>
    </location>
</feature>
<dbReference type="EMBL" id="LKMD01000105">
    <property type="protein sequence ID" value="PIA92768.1"/>
    <property type="molecule type" value="Genomic_DNA"/>
</dbReference>
<evidence type="ECO:0000256" key="4">
    <source>
        <dbReference type="SAM" id="SignalP"/>
    </source>
</evidence>
<dbReference type="AlphaFoldDB" id="A0A2G5HJQ6"/>
<feature type="region of interest" description="Disordered" evidence="3">
    <location>
        <begin position="194"/>
        <end position="238"/>
    </location>
</feature>
<feature type="signal peptide" evidence="4">
    <location>
        <begin position="1"/>
        <end position="16"/>
    </location>
</feature>
<dbReference type="Pfam" id="PF07047">
    <property type="entry name" value="OPA3"/>
    <property type="match status" value="1"/>
</dbReference>
<dbReference type="Proteomes" id="UP001302367">
    <property type="component" value="Chromosome 4"/>
</dbReference>